<proteinExistence type="predicted"/>
<organism evidence="1 2">
    <name type="scientific">Parageobacillus toebii</name>
    <dbReference type="NCBI Taxonomy" id="153151"/>
    <lineage>
        <taxon>Bacteria</taxon>
        <taxon>Bacillati</taxon>
        <taxon>Bacillota</taxon>
        <taxon>Bacilli</taxon>
        <taxon>Bacillales</taxon>
        <taxon>Anoxybacillaceae</taxon>
        <taxon>Parageobacillus</taxon>
    </lineage>
</organism>
<evidence type="ECO:0000313" key="2">
    <source>
        <dbReference type="Proteomes" id="UP000075324"/>
    </source>
</evidence>
<accession>A0A150N7T8</accession>
<dbReference type="PATRIC" id="fig|153151.4.peg.3871"/>
<dbReference type="AlphaFoldDB" id="A0A150N7T8"/>
<reference evidence="1 2" key="1">
    <citation type="submission" date="2016-01" db="EMBL/GenBank/DDBJ databases">
        <title>Draft Genome Sequences of Seven Thermophilic Sporeformers Isolated from Foods.</title>
        <authorList>
            <person name="Berendsen E.M."/>
            <person name="Wells-Bennik M.H."/>
            <person name="Krawcyk A.O."/>
            <person name="De Jong A."/>
            <person name="Holsappel S."/>
            <person name="Eijlander R.T."/>
            <person name="Kuipers O.P."/>
        </authorList>
    </citation>
    <scope>NUCLEOTIDE SEQUENCE [LARGE SCALE GENOMIC DNA]</scope>
    <source>
        <strain evidence="1 2">B4110</strain>
    </source>
</reference>
<evidence type="ECO:0000313" key="1">
    <source>
        <dbReference type="EMBL" id="KYD32748.1"/>
    </source>
</evidence>
<comment type="caution">
    <text evidence="1">The sequence shown here is derived from an EMBL/GenBank/DDBJ whole genome shotgun (WGS) entry which is preliminary data.</text>
</comment>
<gene>
    <name evidence="1" type="ORF">B4110_3578</name>
</gene>
<dbReference type="EMBL" id="LQYW01000007">
    <property type="protein sequence ID" value="KYD32748.1"/>
    <property type="molecule type" value="Genomic_DNA"/>
</dbReference>
<dbReference type="Proteomes" id="UP000075324">
    <property type="component" value="Unassembled WGS sequence"/>
</dbReference>
<sequence>MAKPLRRALHLEAVTNKNATSKTPLFNREFTRRRGILVRKSDNAANCL</sequence>
<protein>
    <submittedName>
        <fullName evidence="1">Uncharacterized protein</fullName>
    </submittedName>
</protein>
<name>A0A150N7T8_9BACL</name>